<keyword evidence="2" id="KW-0843">Virulence</keyword>
<dbReference type="EMBL" id="KV745248">
    <property type="protein sequence ID" value="OCK76037.1"/>
    <property type="molecule type" value="Genomic_DNA"/>
</dbReference>
<dbReference type="SUPFAM" id="SSF54106">
    <property type="entry name" value="LysM domain"/>
    <property type="match status" value="3"/>
</dbReference>
<dbReference type="Pfam" id="PF01476">
    <property type="entry name" value="LysM"/>
    <property type="match status" value="3"/>
</dbReference>
<keyword evidence="1" id="KW-0147">Chitin-binding</keyword>
<dbReference type="PANTHER" id="PTHR34997:SF16">
    <property type="entry name" value="LYSM DOMAIN-CONTAINING PROTEIN"/>
    <property type="match status" value="1"/>
</dbReference>
<keyword evidence="4" id="KW-0732">Signal</keyword>
<dbReference type="AlphaFoldDB" id="A0A8E2JB90"/>
<keyword evidence="7" id="KW-1185">Reference proteome</keyword>
<dbReference type="SMART" id="SM00257">
    <property type="entry name" value="LysM"/>
    <property type="match status" value="5"/>
</dbReference>
<evidence type="ECO:0000313" key="6">
    <source>
        <dbReference type="EMBL" id="OCK76037.1"/>
    </source>
</evidence>
<evidence type="ECO:0000256" key="4">
    <source>
        <dbReference type="SAM" id="SignalP"/>
    </source>
</evidence>
<evidence type="ECO:0000259" key="5">
    <source>
        <dbReference type="PROSITE" id="PS51782"/>
    </source>
</evidence>
<feature type="domain" description="LysM" evidence="5">
    <location>
        <begin position="376"/>
        <end position="422"/>
    </location>
</feature>
<feature type="domain" description="LysM" evidence="5">
    <location>
        <begin position="285"/>
        <end position="331"/>
    </location>
</feature>
<evidence type="ECO:0000313" key="7">
    <source>
        <dbReference type="Proteomes" id="UP000250266"/>
    </source>
</evidence>
<dbReference type="PANTHER" id="PTHR34997">
    <property type="entry name" value="AM15"/>
    <property type="match status" value="1"/>
</dbReference>
<feature type="chain" id="PRO_5034823145" evidence="4">
    <location>
        <begin position="19"/>
        <end position="598"/>
    </location>
</feature>
<evidence type="ECO:0000256" key="3">
    <source>
        <dbReference type="SAM" id="MobiDB-lite"/>
    </source>
</evidence>
<evidence type="ECO:0000256" key="1">
    <source>
        <dbReference type="ARBA" id="ARBA00022669"/>
    </source>
</evidence>
<protein>
    <submittedName>
        <fullName evidence="6">Carbohydrate-binding module family 50 protein</fullName>
    </submittedName>
</protein>
<dbReference type="Gene3D" id="3.10.350.10">
    <property type="entry name" value="LysM domain"/>
    <property type="match status" value="5"/>
</dbReference>
<feature type="region of interest" description="Disordered" evidence="3">
    <location>
        <begin position="527"/>
        <end position="548"/>
    </location>
</feature>
<sequence>MAVLHFLILSILYSLAVTDFVLFPYSNGDGSVGNPVDGENGFGNTTAISLQCAQALNQTIACDPRIQYLASAHAFTSINNTGSPTTICASTCRTSLESYHSNVSAACDGFHAFDGLPSSWRGDIIRDYFDVVCATDPQTGQYCTDVLLQQYAAFPGVAFLDLPTSVLCSSCQTTIWRASEASLFNGYDYTSAQTWKAIQQKCGTSYPTQVQPFPNITLPNETAGSPANQTCLSGKTYVVTPSDTCHSIALANSVAEGTLWAMNNLFADCSNMQSGQSLCLPNQCTTYAMSSNESCISIAIQNRVPYASLLSWNPTINSDCSNISPNGSVICISSPFATWNGTTITGASPTQTAAYAETTVPPPAATAFASTLNCGTWYIAQDGDTCARISLSDSISLALLYLINPSIDSDCSNLIPGLAYCVQPTYEWNATAIIPTDTTVVAPPGPTESGTTATCYVWHVVAVNETCGYLDASYGISFAQFKAWNPSIDENCFNLIVGEAYCMKGPPVPSTSSTPGVSVTTASPTSAAGISTSSTSSAEPSVTSGPVSCSKTYTVASGDYCYKIWTDNGLTEAQFRALNPSLDAGCDLIAGQVVCVAA</sequence>
<organism evidence="6 7">
    <name type="scientific">Lepidopterella palustris CBS 459.81</name>
    <dbReference type="NCBI Taxonomy" id="1314670"/>
    <lineage>
        <taxon>Eukaryota</taxon>
        <taxon>Fungi</taxon>
        <taxon>Dikarya</taxon>
        <taxon>Ascomycota</taxon>
        <taxon>Pezizomycotina</taxon>
        <taxon>Dothideomycetes</taxon>
        <taxon>Pleosporomycetidae</taxon>
        <taxon>Mytilinidiales</taxon>
        <taxon>Argynnaceae</taxon>
        <taxon>Lepidopterella</taxon>
    </lineage>
</organism>
<feature type="domain" description="LysM" evidence="5">
    <location>
        <begin position="457"/>
        <end position="503"/>
    </location>
</feature>
<dbReference type="InterPro" id="IPR036779">
    <property type="entry name" value="LysM_dom_sf"/>
</dbReference>
<feature type="compositionally biased region" description="Low complexity" evidence="3">
    <location>
        <begin position="527"/>
        <end position="544"/>
    </location>
</feature>
<dbReference type="PROSITE" id="PS51782">
    <property type="entry name" value="LYSM"/>
    <property type="match status" value="5"/>
</dbReference>
<reference evidence="6 7" key="1">
    <citation type="journal article" date="2016" name="Nat. Commun.">
        <title>Ectomycorrhizal ecology is imprinted in the genome of the dominant symbiotic fungus Cenococcum geophilum.</title>
        <authorList>
            <consortium name="DOE Joint Genome Institute"/>
            <person name="Peter M."/>
            <person name="Kohler A."/>
            <person name="Ohm R.A."/>
            <person name="Kuo A."/>
            <person name="Krutzmann J."/>
            <person name="Morin E."/>
            <person name="Arend M."/>
            <person name="Barry K.W."/>
            <person name="Binder M."/>
            <person name="Choi C."/>
            <person name="Clum A."/>
            <person name="Copeland A."/>
            <person name="Grisel N."/>
            <person name="Haridas S."/>
            <person name="Kipfer T."/>
            <person name="LaButti K."/>
            <person name="Lindquist E."/>
            <person name="Lipzen A."/>
            <person name="Maire R."/>
            <person name="Meier B."/>
            <person name="Mihaltcheva S."/>
            <person name="Molinier V."/>
            <person name="Murat C."/>
            <person name="Poggeler S."/>
            <person name="Quandt C.A."/>
            <person name="Sperisen C."/>
            <person name="Tritt A."/>
            <person name="Tisserant E."/>
            <person name="Crous P.W."/>
            <person name="Henrissat B."/>
            <person name="Nehls U."/>
            <person name="Egli S."/>
            <person name="Spatafora J.W."/>
            <person name="Grigoriev I.V."/>
            <person name="Martin F.M."/>
        </authorList>
    </citation>
    <scope>NUCLEOTIDE SEQUENCE [LARGE SCALE GENOMIC DNA]</scope>
    <source>
        <strain evidence="6 7">CBS 459.81</strain>
    </source>
</reference>
<dbReference type="Proteomes" id="UP000250266">
    <property type="component" value="Unassembled WGS sequence"/>
</dbReference>
<dbReference type="GO" id="GO:0008061">
    <property type="term" value="F:chitin binding"/>
    <property type="evidence" value="ECO:0007669"/>
    <property type="project" value="UniProtKB-KW"/>
</dbReference>
<dbReference type="InterPro" id="IPR052210">
    <property type="entry name" value="LysM1-like"/>
</dbReference>
<gene>
    <name evidence="6" type="ORF">K432DRAFT_446295</name>
</gene>
<feature type="domain" description="LysM" evidence="5">
    <location>
        <begin position="235"/>
        <end position="280"/>
    </location>
</feature>
<name>A0A8E2JB90_9PEZI</name>
<proteinExistence type="predicted"/>
<accession>A0A8E2JB90</accession>
<feature type="signal peptide" evidence="4">
    <location>
        <begin position="1"/>
        <end position="18"/>
    </location>
</feature>
<feature type="domain" description="LysM" evidence="5">
    <location>
        <begin position="551"/>
        <end position="596"/>
    </location>
</feature>
<dbReference type="OrthoDB" id="5985073at2759"/>
<evidence type="ECO:0000256" key="2">
    <source>
        <dbReference type="ARBA" id="ARBA00023026"/>
    </source>
</evidence>
<dbReference type="CDD" id="cd00118">
    <property type="entry name" value="LysM"/>
    <property type="match status" value="4"/>
</dbReference>
<dbReference type="InterPro" id="IPR018392">
    <property type="entry name" value="LysM"/>
</dbReference>